<dbReference type="RefSeq" id="WP_046487666.1">
    <property type="nucleotide sequence ID" value="NZ_LN827929.1"/>
</dbReference>
<protein>
    <submittedName>
        <fullName evidence="1">Uncharacterized protein</fullName>
    </submittedName>
</protein>
<gene>
    <name evidence="1" type="ORF">BN1208_0535</name>
</gene>
<dbReference type="HOGENOM" id="CLU_1935548_0_0_4"/>
<proteinExistence type="predicted"/>
<accession>A0A0D6EUP0</accession>
<dbReference type="AlphaFoldDB" id="A0A0D6EUP0"/>
<dbReference type="Proteomes" id="UP000064007">
    <property type="component" value="Chromosome 1"/>
</dbReference>
<evidence type="ECO:0000313" key="1">
    <source>
        <dbReference type="EMBL" id="CEZ19425.1"/>
    </source>
</evidence>
<dbReference type="EMBL" id="LN827929">
    <property type="protein sequence ID" value="CEZ19425.1"/>
    <property type="molecule type" value="Genomic_DNA"/>
</dbReference>
<name>A0A0D6EUP0_9PROT</name>
<keyword evidence="2" id="KW-1185">Reference proteome</keyword>
<sequence>MTTLAEILLNSKLKFFNNVIRQELDHFPISPKLIQEIDDVYTLDFLDPSFKDLEKIKQPTPYMIVEMMEEWVAVSNLDDYLYDNYPKDWSAIQDIIFFNLRDELLNAHHIFHQESKSEDDYGLNEMAFYF</sequence>
<organism evidence="1 2">
    <name type="scientific">Candidatus Methylopumilus planktonicus</name>
    <dbReference type="NCBI Taxonomy" id="1581557"/>
    <lineage>
        <taxon>Bacteria</taxon>
        <taxon>Pseudomonadati</taxon>
        <taxon>Pseudomonadota</taxon>
        <taxon>Betaproteobacteria</taxon>
        <taxon>Nitrosomonadales</taxon>
        <taxon>Methylophilaceae</taxon>
        <taxon>Candidatus Methylopumilus</taxon>
    </lineage>
</organism>
<evidence type="ECO:0000313" key="2">
    <source>
        <dbReference type="Proteomes" id="UP000064007"/>
    </source>
</evidence>
<dbReference type="KEGG" id="mbat:BN1208_0535"/>
<reference evidence="2" key="1">
    <citation type="submission" date="2014-12" db="EMBL/GenBank/DDBJ databases">
        <authorList>
            <person name="Salcher M.M."/>
        </authorList>
    </citation>
    <scope>NUCLEOTIDE SEQUENCE [LARGE SCALE GENOMIC DNA]</scope>
    <source>
        <strain evidence="2">MMS-10A-171</strain>
    </source>
</reference>
<dbReference type="STRING" id="1581557.BN1208_0535"/>